<evidence type="ECO:0000256" key="5">
    <source>
        <dbReference type="ARBA" id="ARBA00022827"/>
    </source>
</evidence>
<keyword evidence="5" id="KW-0274">FAD</keyword>
<dbReference type="InterPro" id="IPR004416">
    <property type="entry name" value="MnmG"/>
</dbReference>
<dbReference type="Gene3D" id="1.10.150.570">
    <property type="entry name" value="GidA associated domain, C-terminal subdomain"/>
    <property type="match status" value="1"/>
</dbReference>
<dbReference type="GO" id="GO:0005739">
    <property type="term" value="C:mitochondrion"/>
    <property type="evidence" value="ECO:0007669"/>
    <property type="project" value="GOC"/>
</dbReference>
<evidence type="ECO:0000256" key="6">
    <source>
        <dbReference type="ARBA" id="ARBA00054993"/>
    </source>
</evidence>
<comment type="similarity">
    <text evidence="2">Belongs to the MnmG family.</text>
</comment>
<dbReference type="Pfam" id="PF01134">
    <property type="entry name" value="GIDA"/>
    <property type="match status" value="1"/>
</dbReference>
<evidence type="ECO:0000256" key="3">
    <source>
        <dbReference type="ARBA" id="ARBA00022630"/>
    </source>
</evidence>
<dbReference type="NCBIfam" id="TIGR00136">
    <property type="entry name" value="mnmG_gidA"/>
    <property type="match status" value="1"/>
</dbReference>
<dbReference type="PROSITE" id="PS01280">
    <property type="entry name" value="GIDA_1"/>
    <property type="match status" value="1"/>
</dbReference>
<evidence type="ECO:0000256" key="1">
    <source>
        <dbReference type="ARBA" id="ARBA00001974"/>
    </source>
</evidence>
<dbReference type="GO" id="GO:0050660">
    <property type="term" value="F:flavin adenine dinucleotide binding"/>
    <property type="evidence" value="ECO:0007669"/>
    <property type="project" value="InterPro"/>
</dbReference>
<dbReference type="FunFam" id="1.10.150.570:FF:000001">
    <property type="entry name" value="tRNA uridine 5-carboxymethylaminomethyl modification enzyme MnmG"/>
    <property type="match status" value="1"/>
</dbReference>
<dbReference type="GO" id="GO:0030488">
    <property type="term" value="P:tRNA methylation"/>
    <property type="evidence" value="ECO:0007669"/>
    <property type="project" value="TreeGrafter"/>
</dbReference>
<gene>
    <name evidence="8" type="primary">MTO1</name>
    <name evidence="8" type="ORF">ZYGM_002794</name>
</gene>
<keyword evidence="9" id="KW-1185">Reference proteome</keyword>
<dbReference type="OrthoDB" id="3329at2759"/>
<dbReference type="GO" id="GO:0070899">
    <property type="term" value="P:mitochondrial tRNA wobble uridine modification"/>
    <property type="evidence" value="ECO:0007669"/>
    <property type="project" value="UniProtKB-ARBA"/>
</dbReference>
<dbReference type="InterPro" id="IPR020595">
    <property type="entry name" value="MnmG-rel_CS"/>
</dbReference>
<evidence type="ECO:0000256" key="4">
    <source>
        <dbReference type="ARBA" id="ARBA00022694"/>
    </source>
</evidence>
<organism evidence="8 9">
    <name type="scientific">Zygosaccharomyces mellis</name>
    <dbReference type="NCBI Taxonomy" id="42258"/>
    <lineage>
        <taxon>Eukaryota</taxon>
        <taxon>Fungi</taxon>
        <taxon>Dikarya</taxon>
        <taxon>Ascomycota</taxon>
        <taxon>Saccharomycotina</taxon>
        <taxon>Saccharomycetes</taxon>
        <taxon>Saccharomycetales</taxon>
        <taxon>Saccharomycetaceae</taxon>
        <taxon>Zygosaccharomyces</taxon>
    </lineage>
</organism>
<dbReference type="InterPro" id="IPR002218">
    <property type="entry name" value="MnmG-rel"/>
</dbReference>
<dbReference type="InterPro" id="IPR036188">
    <property type="entry name" value="FAD/NAD-bd_sf"/>
</dbReference>
<feature type="domain" description="tRNA uridine 5-carboxymethylaminomethyl modification enzyme C-terminal subdomain" evidence="7">
    <location>
        <begin position="609"/>
        <end position="680"/>
    </location>
</feature>
<dbReference type="InterPro" id="IPR049312">
    <property type="entry name" value="GIDA_C_N"/>
</dbReference>
<dbReference type="HAMAP" id="MF_00129">
    <property type="entry name" value="MnmG_GidA"/>
    <property type="match status" value="1"/>
</dbReference>
<dbReference type="AlphaFoldDB" id="A0A4C2E7T7"/>
<dbReference type="Gene3D" id="3.50.50.60">
    <property type="entry name" value="FAD/NAD(P)-binding domain"/>
    <property type="match status" value="2"/>
</dbReference>
<comment type="cofactor">
    <cofactor evidence="1">
        <name>FAD</name>
        <dbReference type="ChEBI" id="CHEBI:57692"/>
    </cofactor>
</comment>
<proteinExistence type="inferred from homology"/>
<dbReference type="EMBL" id="BIMX01000016">
    <property type="protein sequence ID" value="GCF00236.1"/>
    <property type="molecule type" value="Genomic_DNA"/>
</dbReference>
<keyword evidence="3" id="KW-0285">Flavoprotein</keyword>
<name>A0A4C2E7T7_9SACH</name>
<dbReference type="InterPro" id="IPR044920">
    <property type="entry name" value="MnmG_C_subdom_sf"/>
</dbReference>
<dbReference type="Pfam" id="PF21680">
    <property type="entry name" value="GIDA_C_1st"/>
    <property type="match status" value="1"/>
</dbReference>
<dbReference type="Proteomes" id="UP000301737">
    <property type="component" value="Unassembled WGS sequence"/>
</dbReference>
<evidence type="ECO:0000313" key="8">
    <source>
        <dbReference type="EMBL" id="GCF00236.1"/>
    </source>
</evidence>
<reference evidence="8 9" key="1">
    <citation type="submission" date="2019-01" db="EMBL/GenBank/DDBJ databases">
        <title>Draft Genome Sequencing of Zygosaccharomyces mellis Ca-7.</title>
        <authorList>
            <person name="Shiwa Y."/>
            <person name="Kanesaki Y."/>
            <person name="Ishige T."/>
            <person name="Mura K."/>
            <person name="Hori T."/>
            <person name="Tamura T."/>
        </authorList>
    </citation>
    <scope>NUCLEOTIDE SEQUENCE [LARGE SCALE GENOMIC DNA]</scope>
    <source>
        <strain evidence="8 9">Ca-7</strain>
    </source>
</reference>
<dbReference type="FunFam" id="3.50.50.60:FF:000145">
    <property type="entry name" value="tRNA uridine 5-carboxymethylaminomethyl modification enzyme"/>
    <property type="match status" value="1"/>
</dbReference>
<evidence type="ECO:0000256" key="2">
    <source>
        <dbReference type="ARBA" id="ARBA00007653"/>
    </source>
</evidence>
<dbReference type="PANTHER" id="PTHR11806">
    <property type="entry name" value="GLUCOSE INHIBITED DIVISION PROTEIN A"/>
    <property type="match status" value="1"/>
</dbReference>
<evidence type="ECO:0000313" key="9">
    <source>
        <dbReference type="Proteomes" id="UP000301737"/>
    </source>
</evidence>
<dbReference type="PANTHER" id="PTHR11806:SF0">
    <property type="entry name" value="PROTEIN MTO1 HOMOLOG, MITOCHONDRIAL"/>
    <property type="match status" value="1"/>
</dbReference>
<comment type="function">
    <text evidence="6">Component of the MSS1-MTO1 complex that catalyzes the 5-carboxymethylaminomethyluridine (cmnm(5)U) modification at the 34th wobble position (U34) of mitochondrial tRNAs.</text>
</comment>
<keyword evidence="4" id="KW-0819">tRNA processing</keyword>
<protein>
    <submittedName>
        <fullName evidence="8">Mitochondrial Translation Optimization</fullName>
    </submittedName>
</protein>
<dbReference type="FunFam" id="3.50.50.60:FF:000002">
    <property type="entry name" value="tRNA uridine 5-carboxymethylaminomethyl modification enzyme MnmG"/>
    <property type="match status" value="1"/>
</dbReference>
<comment type="caution">
    <text evidence="8">The sequence shown here is derived from an EMBL/GenBank/DDBJ whole genome shotgun (WGS) entry which is preliminary data.</text>
</comment>
<dbReference type="SMART" id="SM01228">
    <property type="entry name" value="GIDA_assoc_3"/>
    <property type="match status" value="1"/>
</dbReference>
<accession>A0A4C2E7T7</accession>
<dbReference type="InterPro" id="IPR047001">
    <property type="entry name" value="MnmG_C_subdom"/>
</dbReference>
<evidence type="ECO:0000259" key="7">
    <source>
        <dbReference type="SMART" id="SM01228"/>
    </source>
</evidence>
<dbReference type="Pfam" id="PF13932">
    <property type="entry name" value="SAM_GIDA_C"/>
    <property type="match status" value="1"/>
</dbReference>
<dbReference type="InterPro" id="IPR026904">
    <property type="entry name" value="MnmG_C"/>
</dbReference>
<sequence length="706" mass="79007">MCTRVNSPLPLSIYKSNARDMLTRRILQNGRFFKHTYSFVSKRSLVLNADLERTLSKLPDEGVVVVGAGHAGCEAAAGSARTGASTVLITPFLNKIGTCSCNPSMGGVGKGTLLREVDALDGVAAKVTDLAGIQFKMLNRSRGAAVWGPRAQIDREIYMREMQNKLNNYPNLRLWEGKVKDLVIDIREKKESSLTYGTVKGVILEDGSLLKSSKVVITTGTFLSAEIHIGLKSFPAGRIGENATYGISRTLESAGFQLGRLKTGTPARLDGRTINYTHLEKQYGDDPPHPMSLVNEDVTIKNQVLCYGTHTTLGLHDYVKSNLHRAMHIRETVKGPRYCPSIEAKILRFSDKDSHRIWLEPEGLNTHVIYPNGISNSMPEDVQVQMMRMIPGLENVEMLQPAYGVEYDYVDPRQLRQTLETKLISGLYLAGQINGTTGYEEACAQGVVAGINAGLLHMNRDPLKLSRSDAYIGVLIDDLITKGVEEPYRMFTSRSEFRVSIRADNADFRLTELGRKLGAVSDERWSKFQSYKKQYLCVESKLENFSLSAKKWTNLLNVNVADSAKNRSALELFRFNGVTLEKIVQAVPELGIDINELPRHIIVKVNVQGKYNPYMSRQNKYVKAFQADENMVLPKNFDYSRLQCLSFECKTLLNKIQPETIGQARRIQGITAASLFELYRLVKSKQRALQSNPNYLNIPNPVERKV</sequence>
<dbReference type="InterPro" id="IPR040131">
    <property type="entry name" value="MnmG_N"/>
</dbReference>
<dbReference type="SUPFAM" id="SSF51905">
    <property type="entry name" value="FAD/NAD(P)-binding domain"/>
    <property type="match status" value="1"/>
</dbReference>